<accession>A0A2D4IVZ9</accession>
<dbReference type="AlphaFoldDB" id="A0A2D4IVZ9"/>
<proteinExistence type="predicted"/>
<dbReference type="EMBL" id="IACK01128964">
    <property type="protein sequence ID" value="LAA88254.1"/>
    <property type="molecule type" value="Transcribed_RNA"/>
</dbReference>
<reference evidence="1" key="1">
    <citation type="submission" date="2017-07" db="EMBL/GenBank/DDBJ databases">
        <authorList>
            <person name="Mikheyev A."/>
            <person name="Grau M."/>
        </authorList>
    </citation>
    <scope>NUCLEOTIDE SEQUENCE</scope>
    <source>
        <tissue evidence="1">Venom_gland</tissue>
    </source>
</reference>
<name>A0A2D4IVZ9_MICLE</name>
<organism evidence="1">
    <name type="scientific">Micrurus lemniscatus lemniscatus</name>
    <dbReference type="NCBI Taxonomy" id="129467"/>
    <lineage>
        <taxon>Eukaryota</taxon>
        <taxon>Metazoa</taxon>
        <taxon>Chordata</taxon>
        <taxon>Craniata</taxon>
        <taxon>Vertebrata</taxon>
        <taxon>Euteleostomi</taxon>
        <taxon>Lepidosauria</taxon>
        <taxon>Squamata</taxon>
        <taxon>Bifurcata</taxon>
        <taxon>Unidentata</taxon>
        <taxon>Episquamata</taxon>
        <taxon>Toxicofera</taxon>
        <taxon>Serpentes</taxon>
        <taxon>Colubroidea</taxon>
        <taxon>Elapidae</taxon>
        <taxon>Elapinae</taxon>
        <taxon>Micrurus</taxon>
    </lineage>
</organism>
<sequence>MKSGMMLSTNKGIVKNISKEHEVLLFCNHFSTKREKEIPQIHWLLNQEKKKFKTWQSLETEPSCPGASGKHLRQKGFFMAIRFIPDGGYMCGCLRTGQENSER</sequence>
<evidence type="ECO:0000313" key="1">
    <source>
        <dbReference type="EMBL" id="LAA88254.1"/>
    </source>
</evidence>
<reference evidence="1" key="2">
    <citation type="submission" date="2017-11" db="EMBL/GenBank/DDBJ databases">
        <title>Coralsnake Venomics: Analyses of Venom Gland Transcriptomes and Proteomes of Six Brazilian Taxa.</title>
        <authorList>
            <person name="Aird S.D."/>
            <person name="Jorge da Silva N."/>
            <person name="Qiu L."/>
            <person name="Villar-Briones A."/>
            <person name="Aparecida-Saddi V."/>
            <person name="Campos-Telles M.P."/>
            <person name="Grau M."/>
            <person name="Mikheyev A.S."/>
        </authorList>
    </citation>
    <scope>NUCLEOTIDE SEQUENCE</scope>
    <source>
        <tissue evidence="1">Venom_gland</tissue>
    </source>
</reference>
<protein>
    <submittedName>
        <fullName evidence="1">Uncharacterized protein</fullName>
    </submittedName>
</protein>